<evidence type="ECO:0000256" key="1">
    <source>
        <dbReference type="RuleBase" id="RU003707"/>
    </source>
</evidence>
<dbReference type="SUPFAM" id="SSF52096">
    <property type="entry name" value="ClpP/crotonase"/>
    <property type="match status" value="1"/>
</dbReference>
<dbReference type="Pfam" id="PF00378">
    <property type="entry name" value="ECH_1"/>
    <property type="match status" value="1"/>
</dbReference>
<name>A0A5C5YBJ3_9PLAN</name>
<dbReference type="EMBL" id="SJPL01000001">
    <property type="protein sequence ID" value="TWT72349.1"/>
    <property type="molecule type" value="Genomic_DNA"/>
</dbReference>
<evidence type="ECO:0000313" key="2">
    <source>
        <dbReference type="EMBL" id="TWT72349.1"/>
    </source>
</evidence>
<proteinExistence type="inferred from homology"/>
<dbReference type="AlphaFoldDB" id="A0A5C5YBJ3"/>
<keyword evidence="2" id="KW-0456">Lyase</keyword>
<dbReference type="OrthoDB" id="370015at2"/>
<dbReference type="GO" id="GO:0004300">
    <property type="term" value="F:enoyl-CoA hydratase activity"/>
    <property type="evidence" value="ECO:0007669"/>
    <property type="project" value="UniProtKB-EC"/>
</dbReference>
<keyword evidence="3" id="KW-1185">Reference proteome</keyword>
<dbReference type="PANTHER" id="PTHR43459">
    <property type="entry name" value="ENOYL-COA HYDRATASE"/>
    <property type="match status" value="1"/>
</dbReference>
<reference evidence="2 3" key="1">
    <citation type="submission" date="2019-02" db="EMBL/GenBank/DDBJ databases">
        <title>Deep-cultivation of Planctomycetes and their phenomic and genomic characterization uncovers novel biology.</title>
        <authorList>
            <person name="Wiegand S."/>
            <person name="Jogler M."/>
            <person name="Boedeker C."/>
            <person name="Pinto D."/>
            <person name="Vollmers J."/>
            <person name="Rivas-Marin E."/>
            <person name="Kohn T."/>
            <person name="Peeters S.H."/>
            <person name="Heuer A."/>
            <person name="Rast P."/>
            <person name="Oberbeckmann S."/>
            <person name="Bunk B."/>
            <person name="Jeske O."/>
            <person name="Meyerdierks A."/>
            <person name="Storesund J.E."/>
            <person name="Kallscheuer N."/>
            <person name="Luecker S."/>
            <person name="Lage O.M."/>
            <person name="Pohl T."/>
            <person name="Merkel B.J."/>
            <person name="Hornburger P."/>
            <person name="Mueller R.-W."/>
            <person name="Bruemmer F."/>
            <person name="Labrenz M."/>
            <person name="Spormann A.M."/>
            <person name="Op Den Camp H."/>
            <person name="Overmann J."/>
            <person name="Amann R."/>
            <person name="Jetten M.S.M."/>
            <person name="Mascher T."/>
            <person name="Medema M.H."/>
            <person name="Devos D.P."/>
            <person name="Kaster A.-K."/>
            <person name="Ovreas L."/>
            <person name="Rohde M."/>
            <person name="Galperin M.Y."/>
            <person name="Jogler C."/>
        </authorList>
    </citation>
    <scope>NUCLEOTIDE SEQUENCE [LARGE SCALE GENOMIC DNA]</scope>
    <source>
        <strain evidence="2 3">Pan14r</strain>
    </source>
</reference>
<dbReference type="InterPro" id="IPR018376">
    <property type="entry name" value="Enoyl-CoA_hyd/isom_CS"/>
</dbReference>
<comment type="caution">
    <text evidence="2">The sequence shown here is derived from an EMBL/GenBank/DDBJ whole genome shotgun (WGS) entry which is preliminary data.</text>
</comment>
<gene>
    <name evidence="2" type="primary">paaF_2</name>
    <name evidence="2" type="ORF">Pan14r_46690</name>
</gene>
<sequence>MQHVDVKVHEEIATIVLDRPQVRNALSPGLLEDLNQAFSDVHQEKRVKAVVLTGAGSDFCSGLDLAVLNEINELPESESLAQSHQYWRQWAESIEVLLRFPKPVVAAVDGLAAGAGLTLALASDLMVLSHSATLSAPAIRHGLVGGVTASLLAFRHGGALASQMALSGEPMNAKAAVTRGIACQAVGSDQIWVAACDWARRCTQGPAAAIQATKRVINESIGEELISQISAAAAAGAAGCSHETAAQGIQAFVEKTDPPWHG</sequence>
<dbReference type="RefSeq" id="WP_146440291.1">
    <property type="nucleotide sequence ID" value="NZ_SJPL01000001.1"/>
</dbReference>
<organism evidence="2 3">
    <name type="scientific">Crateriforma conspicua</name>
    <dbReference type="NCBI Taxonomy" id="2527996"/>
    <lineage>
        <taxon>Bacteria</taxon>
        <taxon>Pseudomonadati</taxon>
        <taxon>Planctomycetota</taxon>
        <taxon>Planctomycetia</taxon>
        <taxon>Planctomycetales</taxon>
        <taxon>Planctomycetaceae</taxon>
        <taxon>Crateriforma</taxon>
    </lineage>
</organism>
<dbReference type="CDD" id="cd06558">
    <property type="entry name" value="crotonase-like"/>
    <property type="match status" value="1"/>
</dbReference>
<protein>
    <submittedName>
        <fullName evidence="2">2,3-dehydroadipyl-CoA hydratase</fullName>
        <ecNumber evidence="2">4.2.1.17</ecNumber>
    </submittedName>
</protein>
<evidence type="ECO:0000313" key="3">
    <source>
        <dbReference type="Proteomes" id="UP000317238"/>
    </source>
</evidence>
<dbReference type="PROSITE" id="PS00166">
    <property type="entry name" value="ENOYL_COA_HYDRATASE"/>
    <property type="match status" value="1"/>
</dbReference>
<dbReference type="InterPro" id="IPR001753">
    <property type="entry name" value="Enoyl-CoA_hydra/iso"/>
</dbReference>
<dbReference type="EC" id="4.2.1.17" evidence="2"/>
<accession>A0A5C5YBJ3</accession>
<dbReference type="InterPro" id="IPR029045">
    <property type="entry name" value="ClpP/crotonase-like_dom_sf"/>
</dbReference>
<dbReference type="Proteomes" id="UP000317238">
    <property type="component" value="Unassembled WGS sequence"/>
</dbReference>
<dbReference type="Gene3D" id="3.90.226.10">
    <property type="entry name" value="2-enoyl-CoA Hydratase, Chain A, domain 1"/>
    <property type="match status" value="1"/>
</dbReference>
<dbReference type="PANTHER" id="PTHR43459:SF1">
    <property type="entry name" value="EG:BACN32G11.4 PROTEIN"/>
    <property type="match status" value="1"/>
</dbReference>
<comment type="similarity">
    <text evidence="1">Belongs to the enoyl-CoA hydratase/isomerase family.</text>
</comment>